<dbReference type="PANTHER" id="PTHR22617:SF23">
    <property type="entry name" value="CHEMOTAXIS PROTEIN CHEW"/>
    <property type="match status" value="1"/>
</dbReference>
<protein>
    <submittedName>
        <fullName evidence="2">Chemotaxis protein CheW</fullName>
    </submittedName>
</protein>
<dbReference type="PROSITE" id="PS50851">
    <property type="entry name" value="CHEW"/>
    <property type="match status" value="1"/>
</dbReference>
<dbReference type="Gene3D" id="2.40.50.180">
    <property type="entry name" value="CheA-289, Domain 4"/>
    <property type="match status" value="1"/>
</dbReference>
<dbReference type="GO" id="GO:0007165">
    <property type="term" value="P:signal transduction"/>
    <property type="evidence" value="ECO:0007669"/>
    <property type="project" value="InterPro"/>
</dbReference>
<reference evidence="2 3" key="1">
    <citation type="submission" date="2019-09" db="EMBL/GenBank/DDBJ databases">
        <title>Draft genome sequence of Bacillus sp. JC-7.</title>
        <authorList>
            <person name="Tanaka N."/>
            <person name="Shiwa Y."/>
            <person name="Fujita N."/>
            <person name="Tanasupawat S."/>
        </authorList>
    </citation>
    <scope>NUCLEOTIDE SEQUENCE [LARGE SCALE GENOMIC DNA]</scope>
    <source>
        <strain evidence="2 3">JC-7</strain>
    </source>
</reference>
<dbReference type="InterPro" id="IPR002545">
    <property type="entry name" value="CheW-lke_dom"/>
</dbReference>
<dbReference type="CDD" id="cd00732">
    <property type="entry name" value="CheW"/>
    <property type="match status" value="1"/>
</dbReference>
<dbReference type="SUPFAM" id="SSF50341">
    <property type="entry name" value="CheW-like"/>
    <property type="match status" value="1"/>
</dbReference>
<gene>
    <name evidence="2" type="primary">cheW_1</name>
    <name evidence="2" type="ORF">BpJC7_03280</name>
</gene>
<dbReference type="EMBL" id="BKZQ01000003">
    <property type="protein sequence ID" value="GER69025.1"/>
    <property type="molecule type" value="Genomic_DNA"/>
</dbReference>
<proteinExistence type="predicted"/>
<dbReference type="GO" id="GO:0005829">
    <property type="term" value="C:cytosol"/>
    <property type="evidence" value="ECO:0007669"/>
    <property type="project" value="TreeGrafter"/>
</dbReference>
<feature type="domain" description="CheW-like" evidence="1">
    <location>
        <begin position="1"/>
        <end position="142"/>
    </location>
</feature>
<organism evidence="2 3">
    <name type="scientific">Weizmannia acidilactici</name>
    <dbReference type="NCBI Taxonomy" id="2607726"/>
    <lineage>
        <taxon>Bacteria</taxon>
        <taxon>Bacillati</taxon>
        <taxon>Bacillota</taxon>
        <taxon>Bacilli</taxon>
        <taxon>Bacillales</taxon>
        <taxon>Bacillaceae</taxon>
        <taxon>Heyndrickxia</taxon>
    </lineage>
</organism>
<dbReference type="Proteomes" id="UP000391919">
    <property type="component" value="Unassembled WGS sequence"/>
</dbReference>
<sequence length="142" mass="15965">MEKVIVFQLNDKEYALPVKQVLSIEKLQHITRVPLTAPFVLGVMNLRGVIVPVIDLKKRFGMEEDDEAGSIRDSKLIIVRISDIEVGLLVDEATDVLDLNEDTVEPEPEVVNSSKEEFISGVANLDQRLLMLLDLEKILMPI</sequence>
<evidence type="ECO:0000259" key="1">
    <source>
        <dbReference type="PROSITE" id="PS50851"/>
    </source>
</evidence>
<evidence type="ECO:0000313" key="3">
    <source>
        <dbReference type="Proteomes" id="UP000391919"/>
    </source>
</evidence>
<name>A0A5J4JEM9_9BACI</name>
<dbReference type="PANTHER" id="PTHR22617">
    <property type="entry name" value="CHEMOTAXIS SENSOR HISTIDINE KINASE-RELATED"/>
    <property type="match status" value="1"/>
</dbReference>
<dbReference type="Gene3D" id="2.30.30.40">
    <property type="entry name" value="SH3 Domains"/>
    <property type="match status" value="1"/>
</dbReference>
<keyword evidence="3" id="KW-1185">Reference proteome</keyword>
<accession>A0A5J4JEM9</accession>
<dbReference type="InterPro" id="IPR036061">
    <property type="entry name" value="CheW-like_dom_sf"/>
</dbReference>
<dbReference type="RefSeq" id="WP_151679152.1">
    <property type="nucleotide sequence ID" value="NZ_BKZP01000001.1"/>
</dbReference>
<dbReference type="InterPro" id="IPR039315">
    <property type="entry name" value="CheW"/>
</dbReference>
<dbReference type="SMART" id="SM00260">
    <property type="entry name" value="CheW"/>
    <property type="match status" value="1"/>
</dbReference>
<dbReference type="AlphaFoldDB" id="A0A5J4JEM9"/>
<evidence type="ECO:0000313" key="2">
    <source>
        <dbReference type="EMBL" id="GER69025.1"/>
    </source>
</evidence>
<dbReference type="GO" id="GO:0006935">
    <property type="term" value="P:chemotaxis"/>
    <property type="evidence" value="ECO:0007669"/>
    <property type="project" value="InterPro"/>
</dbReference>
<comment type="caution">
    <text evidence="2">The sequence shown here is derived from an EMBL/GenBank/DDBJ whole genome shotgun (WGS) entry which is preliminary data.</text>
</comment>
<dbReference type="Pfam" id="PF01584">
    <property type="entry name" value="CheW"/>
    <property type="match status" value="1"/>
</dbReference>